<keyword evidence="3 6" id="KW-0378">Hydrolase</keyword>
<gene>
    <name evidence="6" type="primary">amiD_1</name>
    <name evidence="6" type="ORF">STARVERO_02361</name>
</gene>
<evidence type="ECO:0000256" key="2">
    <source>
        <dbReference type="ARBA" id="ARBA00011901"/>
    </source>
</evidence>
<dbReference type="SUPFAM" id="SSF55846">
    <property type="entry name" value="N-acetylmuramoyl-L-alanine amidase-like"/>
    <property type="match status" value="1"/>
</dbReference>
<evidence type="ECO:0000313" key="7">
    <source>
        <dbReference type="Proteomes" id="UP000433050"/>
    </source>
</evidence>
<comment type="catalytic activity">
    <reaction evidence="1">
        <text>Hydrolyzes the link between N-acetylmuramoyl residues and L-amino acid residues in certain cell-wall glycopeptides.</text>
        <dbReference type="EC" id="3.5.1.28"/>
    </reaction>
</comment>
<dbReference type="EMBL" id="CACSAS010000001">
    <property type="protein sequence ID" value="CAA0098877.1"/>
    <property type="molecule type" value="Genomic_DNA"/>
</dbReference>
<dbReference type="GO" id="GO:0009254">
    <property type="term" value="P:peptidoglycan turnover"/>
    <property type="evidence" value="ECO:0007669"/>
    <property type="project" value="TreeGrafter"/>
</dbReference>
<dbReference type="AlphaFoldDB" id="A0A5S9P631"/>
<dbReference type="PANTHER" id="PTHR30417:SF1">
    <property type="entry name" value="N-ACETYLMURAMOYL-L-ALANINE AMIDASE AMID"/>
    <property type="match status" value="1"/>
</dbReference>
<evidence type="ECO:0000313" key="6">
    <source>
        <dbReference type="EMBL" id="CAA0098877.1"/>
    </source>
</evidence>
<reference evidence="6 7" key="1">
    <citation type="submission" date="2019-12" db="EMBL/GenBank/DDBJ databases">
        <authorList>
            <person name="Reyes-Prieto M."/>
        </authorList>
    </citation>
    <scope>NUCLEOTIDE SEQUENCE [LARGE SCALE GENOMIC DNA]</scope>
    <source>
        <strain evidence="6">HF14-78462</strain>
    </source>
</reference>
<feature type="domain" description="N-acetylmuramoyl-L-alanine amidase" evidence="5">
    <location>
        <begin position="20"/>
        <end position="185"/>
    </location>
</feature>
<evidence type="ECO:0000256" key="4">
    <source>
        <dbReference type="ARBA" id="ARBA00023316"/>
    </source>
</evidence>
<dbReference type="InterPro" id="IPR036505">
    <property type="entry name" value="Amidase/PGRP_sf"/>
</dbReference>
<keyword evidence="7" id="KW-1185">Reference proteome</keyword>
<keyword evidence="4" id="KW-0961">Cell wall biogenesis/degradation</keyword>
<protein>
    <recommendedName>
        <fullName evidence="2">N-acetylmuramoyl-L-alanine amidase</fullName>
        <ecNumber evidence="2">3.5.1.28</ecNumber>
    </recommendedName>
</protein>
<dbReference type="Proteomes" id="UP000433050">
    <property type="component" value="Unassembled WGS sequence"/>
</dbReference>
<evidence type="ECO:0000256" key="1">
    <source>
        <dbReference type="ARBA" id="ARBA00001561"/>
    </source>
</evidence>
<dbReference type="EC" id="3.5.1.28" evidence="2"/>
<dbReference type="RefSeq" id="WP_144342691.1">
    <property type="nucleotide sequence ID" value="NZ_CACSAS010000001.1"/>
</dbReference>
<dbReference type="GO" id="GO:0008745">
    <property type="term" value="F:N-acetylmuramoyl-L-alanine amidase activity"/>
    <property type="evidence" value="ECO:0007669"/>
    <property type="project" value="UniProtKB-EC"/>
</dbReference>
<name>A0A5S9P631_9HYPH</name>
<evidence type="ECO:0000256" key="3">
    <source>
        <dbReference type="ARBA" id="ARBA00022801"/>
    </source>
</evidence>
<proteinExistence type="predicted"/>
<dbReference type="GO" id="GO:0071555">
    <property type="term" value="P:cell wall organization"/>
    <property type="evidence" value="ECO:0007669"/>
    <property type="project" value="UniProtKB-KW"/>
</dbReference>
<dbReference type="SMART" id="SM00644">
    <property type="entry name" value="Ami_2"/>
    <property type="match status" value="1"/>
</dbReference>
<sequence>MSFSVRNHTLELNGDAVEFVPTTNQGGAFRPQYLVLHYTAGMTGAGAVAWLAQPASQASAHLVIDRNGNVTQMVRFNRIAWHAGRSEWAGLEGMNRHSIGIELVNAGRLIKVGDTWQNWAGNVIPADQVVEAPHKHGNVVAGWHAYPAAQIKVALEVALALHSAYGFYDVVGHEDVSRGRRVDPGPAFPMLSFAARVLGRGD</sequence>
<dbReference type="InterPro" id="IPR002502">
    <property type="entry name" value="Amidase_domain"/>
</dbReference>
<organism evidence="6 7">
    <name type="scientific">Starkeya nomas</name>
    <dbReference type="NCBI Taxonomy" id="2666134"/>
    <lineage>
        <taxon>Bacteria</taxon>
        <taxon>Pseudomonadati</taxon>
        <taxon>Pseudomonadota</taxon>
        <taxon>Alphaproteobacteria</taxon>
        <taxon>Hyphomicrobiales</taxon>
        <taxon>Xanthobacteraceae</taxon>
        <taxon>Starkeya</taxon>
    </lineage>
</organism>
<accession>A0A5S9P631</accession>
<dbReference type="CDD" id="cd06583">
    <property type="entry name" value="PGRP"/>
    <property type="match status" value="1"/>
</dbReference>
<dbReference type="PANTHER" id="PTHR30417">
    <property type="entry name" value="N-ACETYLMURAMOYL-L-ALANINE AMIDASE AMID"/>
    <property type="match status" value="1"/>
</dbReference>
<dbReference type="Pfam" id="PF01510">
    <property type="entry name" value="Amidase_2"/>
    <property type="match status" value="1"/>
</dbReference>
<dbReference type="InterPro" id="IPR051206">
    <property type="entry name" value="NAMLAA_amidase_2"/>
</dbReference>
<dbReference type="Gene3D" id="3.40.80.10">
    <property type="entry name" value="Peptidoglycan recognition protein-like"/>
    <property type="match status" value="1"/>
</dbReference>
<dbReference type="GO" id="GO:0009253">
    <property type="term" value="P:peptidoglycan catabolic process"/>
    <property type="evidence" value="ECO:0007669"/>
    <property type="project" value="InterPro"/>
</dbReference>
<evidence type="ECO:0000259" key="5">
    <source>
        <dbReference type="SMART" id="SM00644"/>
    </source>
</evidence>